<dbReference type="Proteomes" id="UP000001312">
    <property type="component" value="Unassembled WGS sequence"/>
</dbReference>
<dbReference type="InParanoid" id="A7ESK4"/>
<evidence type="ECO:0000313" key="2">
    <source>
        <dbReference type="Proteomes" id="UP000001312"/>
    </source>
</evidence>
<dbReference type="KEGG" id="ssl:SS1G_08309"/>
<dbReference type="EMBL" id="CH476631">
    <property type="protein sequence ID" value="EDN92446.1"/>
    <property type="molecule type" value="Genomic_DNA"/>
</dbReference>
<accession>A7ESK4</accession>
<protein>
    <submittedName>
        <fullName evidence="1">Uncharacterized protein</fullName>
    </submittedName>
</protein>
<sequence>MGWIMKRANVEDVNLVRQGKSEEQRVKPLLEIISRQHDRPVVMENWQGRRVPVVSDQRKNRVLESISLSVIH</sequence>
<dbReference type="AlphaFoldDB" id="A7ESK4"/>
<organism evidence="1 2">
    <name type="scientific">Sclerotinia sclerotiorum (strain ATCC 18683 / 1980 / Ss-1)</name>
    <name type="common">White mold</name>
    <name type="synonym">Whetzelinia sclerotiorum</name>
    <dbReference type="NCBI Taxonomy" id="665079"/>
    <lineage>
        <taxon>Eukaryota</taxon>
        <taxon>Fungi</taxon>
        <taxon>Dikarya</taxon>
        <taxon>Ascomycota</taxon>
        <taxon>Pezizomycotina</taxon>
        <taxon>Leotiomycetes</taxon>
        <taxon>Helotiales</taxon>
        <taxon>Sclerotiniaceae</taxon>
        <taxon>Sclerotinia</taxon>
    </lineage>
</organism>
<dbReference type="HOGENOM" id="CLU_2723728_0_0_1"/>
<dbReference type="RefSeq" id="XP_001590569.1">
    <property type="nucleotide sequence ID" value="XM_001590519.1"/>
</dbReference>
<reference evidence="2" key="1">
    <citation type="journal article" date="2011" name="PLoS Genet.">
        <title>Genomic analysis of the necrotrophic fungal pathogens Sclerotinia sclerotiorum and Botrytis cinerea.</title>
        <authorList>
            <person name="Amselem J."/>
            <person name="Cuomo C.A."/>
            <person name="van Kan J.A."/>
            <person name="Viaud M."/>
            <person name="Benito E.P."/>
            <person name="Couloux A."/>
            <person name="Coutinho P.M."/>
            <person name="de Vries R.P."/>
            <person name="Dyer P.S."/>
            <person name="Fillinger S."/>
            <person name="Fournier E."/>
            <person name="Gout L."/>
            <person name="Hahn M."/>
            <person name="Kohn L."/>
            <person name="Lapalu N."/>
            <person name="Plummer K.M."/>
            <person name="Pradier J.M."/>
            <person name="Quevillon E."/>
            <person name="Sharon A."/>
            <person name="Simon A."/>
            <person name="ten Have A."/>
            <person name="Tudzynski B."/>
            <person name="Tudzynski P."/>
            <person name="Wincker P."/>
            <person name="Andrew M."/>
            <person name="Anthouard V."/>
            <person name="Beever R.E."/>
            <person name="Beffa R."/>
            <person name="Benoit I."/>
            <person name="Bouzid O."/>
            <person name="Brault B."/>
            <person name="Chen Z."/>
            <person name="Choquer M."/>
            <person name="Collemare J."/>
            <person name="Cotton P."/>
            <person name="Danchin E.G."/>
            <person name="Da Silva C."/>
            <person name="Gautier A."/>
            <person name="Giraud C."/>
            <person name="Giraud T."/>
            <person name="Gonzalez C."/>
            <person name="Grossetete S."/>
            <person name="Guldener U."/>
            <person name="Henrissat B."/>
            <person name="Howlett B.J."/>
            <person name="Kodira C."/>
            <person name="Kretschmer M."/>
            <person name="Lappartient A."/>
            <person name="Leroch M."/>
            <person name="Levis C."/>
            <person name="Mauceli E."/>
            <person name="Neuveglise C."/>
            <person name="Oeser B."/>
            <person name="Pearson M."/>
            <person name="Poulain J."/>
            <person name="Poussereau N."/>
            <person name="Quesneville H."/>
            <person name="Rascle C."/>
            <person name="Schumacher J."/>
            <person name="Segurens B."/>
            <person name="Sexton A."/>
            <person name="Silva E."/>
            <person name="Sirven C."/>
            <person name="Soanes D.M."/>
            <person name="Talbot N.J."/>
            <person name="Templeton M."/>
            <person name="Yandava C."/>
            <person name="Yarden O."/>
            <person name="Zeng Q."/>
            <person name="Rollins J.A."/>
            <person name="Lebrun M.H."/>
            <person name="Dickman M."/>
        </authorList>
    </citation>
    <scope>NUCLEOTIDE SEQUENCE [LARGE SCALE GENOMIC DNA]</scope>
    <source>
        <strain evidence="2">ATCC 18683 / 1980 / Ss-1</strain>
    </source>
</reference>
<name>A7ESK4_SCLS1</name>
<keyword evidence="2" id="KW-1185">Reference proteome</keyword>
<dbReference type="GeneID" id="5486955"/>
<gene>
    <name evidence="1" type="ORF">SS1G_08309</name>
</gene>
<proteinExistence type="predicted"/>
<evidence type="ECO:0000313" key="1">
    <source>
        <dbReference type="EMBL" id="EDN92446.1"/>
    </source>
</evidence>